<proteinExistence type="predicted"/>
<dbReference type="Proteomes" id="UP000019812">
    <property type="component" value="Unassembled WGS sequence"/>
</dbReference>
<organism evidence="2 3">
    <name type="scientific">Candidatus Accumulibacter vicinus</name>
    <dbReference type="NCBI Taxonomy" id="2954382"/>
    <lineage>
        <taxon>Bacteria</taxon>
        <taxon>Pseudomonadati</taxon>
        <taxon>Pseudomonadota</taxon>
        <taxon>Betaproteobacteria</taxon>
        <taxon>Candidatus Accumulibacter</taxon>
    </lineage>
</organism>
<name>A0A084XXX9_9PROT</name>
<evidence type="ECO:0008006" key="4">
    <source>
        <dbReference type="Google" id="ProtNLM"/>
    </source>
</evidence>
<evidence type="ECO:0000256" key="1">
    <source>
        <dbReference type="SAM" id="SignalP"/>
    </source>
</evidence>
<dbReference type="PROSITE" id="PS51257">
    <property type="entry name" value="PROKAR_LIPOPROTEIN"/>
    <property type="match status" value="1"/>
</dbReference>
<protein>
    <recommendedName>
        <fullName evidence="4">Lipoprotein</fullName>
    </recommendedName>
</protein>
<feature type="chain" id="PRO_5001785475" description="Lipoprotein" evidence="1">
    <location>
        <begin position="29"/>
        <end position="109"/>
    </location>
</feature>
<keyword evidence="1" id="KW-0732">Signal</keyword>
<dbReference type="EMBL" id="JDSS02000031">
    <property type="protein sequence ID" value="KFB67323.1"/>
    <property type="molecule type" value="Genomic_DNA"/>
</dbReference>
<reference evidence="2 3" key="1">
    <citation type="submission" date="2014-07" db="EMBL/GenBank/DDBJ databases">
        <title>Expanding our view of genomic diversity in Candidatus Accumulibacter clades.</title>
        <authorList>
            <person name="Skennerton C.T."/>
            <person name="Barr J.J."/>
            <person name="Slater F.R."/>
            <person name="Bond P.L."/>
            <person name="Tyson G.W."/>
        </authorList>
    </citation>
    <scope>NUCLEOTIDE SEQUENCE [LARGE SCALE GENOMIC DNA]</scope>
    <source>
        <strain evidence="3">SK-01</strain>
    </source>
</reference>
<dbReference type="STRING" id="1457154.CAPSK01_003441"/>
<gene>
    <name evidence="2" type="ORF">CAPSK01_003441</name>
</gene>
<sequence>MKNRNEWTQSFYPLLLVLALSACGPTEAERAALAEKKRIECLDKYCEGDKEPAYDWAKETRFKVNGQWFVMSKDYGSPNFGGFGFTWPSKTPLATSLPGGYPDGPSRSP</sequence>
<evidence type="ECO:0000313" key="2">
    <source>
        <dbReference type="EMBL" id="KFB67323.1"/>
    </source>
</evidence>
<evidence type="ECO:0000313" key="3">
    <source>
        <dbReference type="Proteomes" id="UP000019812"/>
    </source>
</evidence>
<dbReference type="RefSeq" id="WP_034928297.1">
    <property type="nucleotide sequence ID" value="NZ_JDSS02000031.1"/>
</dbReference>
<feature type="signal peptide" evidence="1">
    <location>
        <begin position="1"/>
        <end position="28"/>
    </location>
</feature>
<dbReference type="AlphaFoldDB" id="A0A084XXX9"/>
<accession>A0A084XXX9</accession>
<comment type="caution">
    <text evidence="2">The sequence shown here is derived from an EMBL/GenBank/DDBJ whole genome shotgun (WGS) entry which is preliminary data.</text>
</comment>